<evidence type="ECO:0000256" key="5">
    <source>
        <dbReference type="ARBA" id="ARBA00022801"/>
    </source>
</evidence>
<evidence type="ECO:0000256" key="8">
    <source>
        <dbReference type="ARBA" id="ARBA00047417"/>
    </source>
</evidence>
<dbReference type="InterPro" id="IPR029055">
    <property type="entry name" value="Ntn_hydrolases_N"/>
</dbReference>
<evidence type="ECO:0000256" key="3">
    <source>
        <dbReference type="ARBA" id="ARBA00009381"/>
    </source>
</evidence>
<comment type="catalytic activity">
    <reaction evidence="2 11">
        <text>glutathione + H2O = L-cysteinylglycine + L-glutamate</text>
        <dbReference type="Rhea" id="RHEA:28807"/>
        <dbReference type="ChEBI" id="CHEBI:15377"/>
        <dbReference type="ChEBI" id="CHEBI:29985"/>
        <dbReference type="ChEBI" id="CHEBI:57925"/>
        <dbReference type="ChEBI" id="CHEBI:61694"/>
        <dbReference type="EC" id="3.4.19.13"/>
    </reaction>
</comment>
<comment type="similarity">
    <text evidence="3 11">Belongs to the gamma-glutamyltransferase family.</text>
</comment>
<comment type="pathway">
    <text evidence="11">Sulfur metabolism; glutathione metabolism.</text>
</comment>
<dbReference type="InterPro" id="IPR000101">
    <property type="entry name" value="GGT_peptidase"/>
</dbReference>
<protein>
    <recommendedName>
        <fullName evidence="11">Glutathione hydrolase proenzyme</fullName>
        <ecNumber evidence="11">2.3.2.2</ecNumber>
        <ecNumber evidence="11">3.4.19.13</ecNumber>
    </recommendedName>
    <component>
        <recommendedName>
            <fullName evidence="11">Glutathione hydrolase large chain</fullName>
        </recommendedName>
    </component>
    <component>
        <recommendedName>
            <fullName evidence="11">Glutathione hydrolase small chain</fullName>
        </recommendedName>
    </component>
</protein>
<dbReference type="Pfam" id="PF01019">
    <property type="entry name" value="G_glu_transpept"/>
    <property type="match status" value="1"/>
</dbReference>
<dbReference type="EC" id="2.3.2.2" evidence="11"/>
<feature type="binding site" evidence="10">
    <location>
        <position position="457"/>
    </location>
    <ligand>
        <name>L-glutamate</name>
        <dbReference type="ChEBI" id="CHEBI:29985"/>
    </ligand>
</feature>
<name>A0A972G1N6_9FLAO</name>
<evidence type="ECO:0000256" key="10">
    <source>
        <dbReference type="PIRSR" id="PIRSR600101-2"/>
    </source>
</evidence>
<dbReference type="AlphaFoldDB" id="A0A972G1N6"/>
<dbReference type="InterPro" id="IPR051792">
    <property type="entry name" value="GGT_bact"/>
</dbReference>
<keyword evidence="13" id="KW-1185">Reference proteome</keyword>
<dbReference type="GO" id="GO:0036374">
    <property type="term" value="F:glutathione hydrolase activity"/>
    <property type="evidence" value="ECO:0007669"/>
    <property type="project" value="UniProtKB-UniRule"/>
</dbReference>
<keyword evidence="6 11" id="KW-0865">Zymogen</keyword>
<comment type="subunit">
    <text evidence="11">This enzyme consists of two polypeptide chains, which are synthesized in precursor form from a single polypeptide.</text>
</comment>
<evidence type="ECO:0000256" key="4">
    <source>
        <dbReference type="ARBA" id="ARBA00022679"/>
    </source>
</evidence>
<evidence type="ECO:0000256" key="9">
    <source>
        <dbReference type="PIRSR" id="PIRSR600101-1"/>
    </source>
</evidence>
<evidence type="ECO:0000313" key="12">
    <source>
        <dbReference type="EMBL" id="NMH28821.1"/>
    </source>
</evidence>
<dbReference type="Gene3D" id="1.10.246.130">
    <property type="match status" value="1"/>
</dbReference>
<comment type="catalytic activity">
    <reaction evidence="1 11">
        <text>an S-substituted glutathione + H2O = an S-substituted L-cysteinylglycine + L-glutamate</text>
        <dbReference type="Rhea" id="RHEA:59468"/>
        <dbReference type="ChEBI" id="CHEBI:15377"/>
        <dbReference type="ChEBI" id="CHEBI:29985"/>
        <dbReference type="ChEBI" id="CHEBI:90779"/>
        <dbReference type="ChEBI" id="CHEBI:143103"/>
        <dbReference type="EC" id="3.4.19.13"/>
    </reaction>
</comment>
<dbReference type="InterPro" id="IPR055262">
    <property type="entry name" value="GGT_CS"/>
</dbReference>
<dbReference type="InterPro" id="IPR043137">
    <property type="entry name" value="GGT_ssub_C"/>
</dbReference>
<keyword evidence="11" id="KW-0317">Glutathione biosynthesis</keyword>
<dbReference type="GO" id="GO:0006750">
    <property type="term" value="P:glutathione biosynthetic process"/>
    <property type="evidence" value="ECO:0007669"/>
    <property type="project" value="UniProtKB-KW"/>
</dbReference>
<dbReference type="PANTHER" id="PTHR43199:SF1">
    <property type="entry name" value="GLUTATHIONE HYDROLASE PROENZYME"/>
    <property type="match status" value="1"/>
</dbReference>
<dbReference type="EC" id="3.4.19.13" evidence="11"/>
<keyword evidence="4 11" id="KW-0808">Transferase</keyword>
<feature type="binding site" evidence="10">
    <location>
        <begin position="382"/>
        <end position="384"/>
    </location>
    <ligand>
        <name>L-glutamate</name>
        <dbReference type="ChEBI" id="CHEBI:29985"/>
    </ligand>
</feature>
<comment type="catalytic activity">
    <reaction evidence="8 11">
        <text>an N-terminal (5-L-glutamyl)-[peptide] + an alpha-amino acid = 5-L-glutamyl amino acid + an N-terminal L-alpha-aminoacyl-[peptide]</text>
        <dbReference type="Rhea" id="RHEA:23904"/>
        <dbReference type="Rhea" id="RHEA-COMP:9780"/>
        <dbReference type="Rhea" id="RHEA-COMP:9795"/>
        <dbReference type="ChEBI" id="CHEBI:77644"/>
        <dbReference type="ChEBI" id="CHEBI:78597"/>
        <dbReference type="ChEBI" id="CHEBI:78599"/>
        <dbReference type="ChEBI" id="CHEBI:78608"/>
        <dbReference type="EC" id="2.3.2.2"/>
    </reaction>
</comment>
<accession>A0A972G1N6</accession>
<dbReference type="InterPro" id="IPR043138">
    <property type="entry name" value="GGT_lsub"/>
</dbReference>
<feature type="binding site" evidence="10">
    <location>
        <position position="91"/>
    </location>
    <ligand>
        <name>L-glutamate</name>
        <dbReference type="ChEBI" id="CHEBI:29985"/>
    </ligand>
</feature>
<dbReference type="NCBIfam" id="TIGR00066">
    <property type="entry name" value="g_glut_trans"/>
    <property type="match status" value="1"/>
</dbReference>
<feature type="binding site" evidence="10">
    <location>
        <begin position="435"/>
        <end position="436"/>
    </location>
    <ligand>
        <name>L-glutamate</name>
        <dbReference type="ChEBI" id="CHEBI:29985"/>
    </ligand>
</feature>
<dbReference type="RefSeq" id="WP_169527932.1">
    <property type="nucleotide sequence ID" value="NZ_JAAMPU010000107.1"/>
</dbReference>
<keyword evidence="5 11" id="KW-0378">Hydrolase</keyword>
<evidence type="ECO:0000256" key="6">
    <source>
        <dbReference type="ARBA" id="ARBA00023145"/>
    </source>
</evidence>
<dbReference type="PANTHER" id="PTHR43199">
    <property type="entry name" value="GLUTATHIONE HYDROLASE"/>
    <property type="match status" value="1"/>
</dbReference>
<comment type="PTM">
    <text evidence="11">Cleaved by autocatalysis into a large and a small subunit.</text>
</comment>
<dbReference type="EMBL" id="JAAMPU010000107">
    <property type="protein sequence ID" value="NMH28821.1"/>
    <property type="molecule type" value="Genomic_DNA"/>
</dbReference>
<comment type="caution">
    <text evidence="12">The sequence shown here is derived from an EMBL/GenBank/DDBJ whole genome shotgun (WGS) entry which is preliminary data.</text>
</comment>
<proteinExistence type="inferred from homology"/>
<dbReference type="GO" id="GO:0006751">
    <property type="term" value="P:glutathione catabolic process"/>
    <property type="evidence" value="ECO:0007669"/>
    <property type="project" value="UniProtKB-UniRule"/>
</dbReference>
<dbReference type="Proteomes" id="UP000712080">
    <property type="component" value="Unassembled WGS sequence"/>
</dbReference>
<evidence type="ECO:0000256" key="7">
    <source>
        <dbReference type="ARBA" id="ARBA00023315"/>
    </source>
</evidence>
<feature type="active site" description="Nucleophile" evidence="9">
    <location>
        <position position="364"/>
    </location>
</feature>
<dbReference type="GO" id="GO:0103068">
    <property type="term" value="F:leukotriene C4 gamma-glutamyl transferase activity"/>
    <property type="evidence" value="ECO:0007669"/>
    <property type="project" value="UniProtKB-EC"/>
</dbReference>
<evidence type="ECO:0000256" key="2">
    <source>
        <dbReference type="ARBA" id="ARBA00001089"/>
    </source>
</evidence>
<organism evidence="12 13">
    <name type="scientific">Flavobacterium silvaticum</name>
    <dbReference type="NCBI Taxonomy" id="1852020"/>
    <lineage>
        <taxon>Bacteria</taxon>
        <taxon>Pseudomonadati</taxon>
        <taxon>Bacteroidota</taxon>
        <taxon>Flavobacteriia</taxon>
        <taxon>Flavobacteriales</taxon>
        <taxon>Flavobacteriaceae</taxon>
        <taxon>Flavobacterium</taxon>
    </lineage>
</organism>
<reference evidence="12" key="1">
    <citation type="submission" date="2020-02" db="EMBL/GenBank/DDBJ databases">
        <title>Flavobacterium sp. genome.</title>
        <authorList>
            <person name="Jung H.S."/>
            <person name="Baek J.H."/>
            <person name="Jeon C.O."/>
        </authorList>
    </citation>
    <scope>NUCLEOTIDE SEQUENCE</scope>
    <source>
        <strain evidence="12">SE-s28</strain>
    </source>
</reference>
<evidence type="ECO:0000256" key="11">
    <source>
        <dbReference type="RuleBase" id="RU368036"/>
    </source>
</evidence>
<dbReference type="SUPFAM" id="SSF56235">
    <property type="entry name" value="N-terminal nucleophile aminohydrolases (Ntn hydrolases)"/>
    <property type="match status" value="1"/>
</dbReference>
<dbReference type="Gene3D" id="3.60.20.40">
    <property type="match status" value="1"/>
</dbReference>
<feature type="binding site" evidence="10">
    <location>
        <position position="406"/>
    </location>
    <ligand>
        <name>L-glutamate</name>
        <dbReference type="ChEBI" id="CHEBI:29985"/>
    </ligand>
</feature>
<dbReference type="PROSITE" id="PS00462">
    <property type="entry name" value="G_GLU_TRANSPEPTIDASE"/>
    <property type="match status" value="1"/>
</dbReference>
<evidence type="ECO:0000313" key="13">
    <source>
        <dbReference type="Proteomes" id="UP000712080"/>
    </source>
</evidence>
<evidence type="ECO:0000256" key="1">
    <source>
        <dbReference type="ARBA" id="ARBA00001049"/>
    </source>
</evidence>
<keyword evidence="7 11" id="KW-0012">Acyltransferase</keyword>
<gene>
    <name evidence="12" type="primary">ggt</name>
    <name evidence="12" type="ORF">G6047_12325</name>
</gene>
<sequence length="555" mass="60644">MKRFLFSLLLCCQISFSQIGFTARNAMVVSARIEASEIGSEIMRQGGNAFDAAIAVQLALAVAYPYAGNISGGGFMVYRMNDGTSGSLDFRETAPLKASRDMFLDKNGNVIPNLSLSSAKAVGVPGSVAGIFEMHKKFGSLPIEKLFAPAIALARKGIVVTGKQLKQITDHKKEIISLNGNGTIYSGTFKIGDTIKYPELAQTLERIEKNGANEFYKGRSAKMLIRFIAEKGGILSAKDLRSYKAIWRKPIEFDYRNIHVISMGLPSSGGFCLNQMFKMIEPFDVSSLPHNSVDYITLLTEAEKRSYADRNYFLADPDFIKSPQNQLIDTTYLHHRLKSSDLENIIPSSQISHGDIPFSESDQTTHFSIVDPFGNAVSVTTTLNGAFGSKLYCAELGFFLNNEMDDFSIKAGTQNYFGLTGSKANAIEPGKRMLSSMTPTIVEKEGKLFMVLGSPGGSTIITSIFQNILNVAEFDMGMQQSVGQPRMHHQWLPDDILMEPDGFSGETIKQLKDKGYKINIQAAPVIGKVDAILQLPNGTYEAGADPRGDDAAAGF</sequence>
<dbReference type="PRINTS" id="PR01210">
    <property type="entry name" value="GGTRANSPTASE"/>
</dbReference>